<proteinExistence type="predicted"/>
<accession>A0ABN6P5V9</accession>
<dbReference type="EMBL" id="AP025637">
    <property type="protein sequence ID" value="BDG74062.1"/>
    <property type="molecule type" value="Genomic_DNA"/>
</dbReference>
<evidence type="ECO:0008006" key="3">
    <source>
        <dbReference type="Google" id="ProtNLM"/>
    </source>
</evidence>
<keyword evidence="2" id="KW-1185">Reference proteome</keyword>
<protein>
    <recommendedName>
        <fullName evidence="3">PD(D/E)XK endonuclease domain-containing protein</fullName>
    </recommendedName>
</protein>
<sequence>MINLSYISRVLRLTLLAPDTVEAILGGPQPEAMALPTLTQLFPVEWVVEISSIAMQRASPRRNDSPLLQSSSNGSAVSLPKLATREIEAANRAEATALLIRARFRVYRPEADVTGEDLVLRWPDGRLRAVQLKGRPAVDRLRYSGRNIWMLFPDPYGNCPGRNWFLVDHDEFYSWVENRHGRSPKWEQSWSYSYITKALGVFLAPYCHIHWSSQSTAADITVSSAATSL</sequence>
<dbReference type="Proteomes" id="UP000831327">
    <property type="component" value="Chromosome"/>
</dbReference>
<evidence type="ECO:0000313" key="1">
    <source>
        <dbReference type="EMBL" id="BDG74062.1"/>
    </source>
</evidence>
<reference evidence="1 2" key="1">
    <citation type="journal article" date="2016" name="Microbes Environ.">
        <title>Phylogenetically diverse aerobic anoxygenic phototrophic bacteria isolated from epilithic biofilms in Tama river, Japan.</title>
        <authorList>
            <person name="Hirose S."/>
            <person name="Matsuura K."/>
            <person name="Haruta S."/>
        </authorList>
    </citation>
    <scope>NUCLEOTIDE SEQUENCE [LARGE SCALE GENOMIC DNA]</scope>
    <source>
        <strain evidence="1 2">S08</strain>
    </source>
</reference>
<organism evidence="1 2">
    <name type="scientific">Roseomonas fluvialis</name>
    <dbReference type="NCBI Taxonomy" id="1750527"/>
    <lineage>
        <taxon>Bacteria</taxon>
        <taxon>Pseudomonadati</taxon>
        <taxon>Pseudomonadota</taxon>
        <taxon>Alphaproteobacteria</taxon>
        <taxon>Acetobacterales</taxon>
        <taxon>Roseomonadaceae</taxon>
        <taxon>Roseomonas</taxon>
    </lineage>
</organism>
<gene>
    <name evidence="1" type="ORF">Rmf_39910</name>
</gene>
<name>A0ABN6P5V9_9PROT</name>
<evidence type="ECO:0000313" key="2">
    <source>
        <dbReference type="Proteomes" id="UP000831327"/>
    </source>
</evidence>